<dbReference type="GO" id="GO:0017004">
    <property type="term" value="P:cytochrome complex assembly"/>
    <property type="evidence" value="ECO:0007669"/>
    <property type="project" value="UniProtKB-KW"/>
</dbReference>
<feature type="domain" description="Thioredoxin" evidence="5">
    <location>
        <begin position="39"/>
        <end position="187"/>
    </location>
</feature>
<dbReference type="AlphaFoldDB" id="A0A838ZU69"/>
<dbReference type="InterPro" id="IPR000866">
    <property type="entry name" value="AhpC/TSA"/>
</dbReference>
<dbReference type="InterPro" id="IPR013766">
    <property type="entry name" value="Thioredoxin_domain"/>
</dbReference>
<keyword evidence="4" id="KW-0676">Redox-active center</keyword>
<dbReference type="GO" id="GO:0030313">
    <property type="term" value="C:cell envelope"/>
    <property type="evidence" value="ECO:0007669"/>
    <property type="project" value="UniProtKB-SubCell"/>
</dbReference>
<comment type="subcellular location">
    <subcellularLocation>
        <location evidence="1">Cell envelope</location>
    </subcellularLocation>
</comment>
<evidence type="ECO:0000313" key="6">
    <source>
        <dbReference type="EMBL" id="MBA5630469.1"/>
    </source>
</evidence>
<dbReference type="RefSeq" id="WP_182044065.1">
    <property type="nucleotide sequence ID" value="NZ_JACDZE010000004.1"/>
</dbReference>
<evidence type="ECO:0000313" key="7">
    <source>
        <dbReference type="Proteomes" id="UP000552241"/>
    </source>
</evidence>
<accession>A0A838ZU69</accession>
<keyword evidence="3" id="KW-1015">Disulfide bond</keyword>
<keyword evidence="7" id="KW-1185">Reference proteome</keyword>
<evidence type="ECO:0000256" key="3">
    <source>
        <dbReference type="ARBA" id="ARBA00023157"/>
    </source>
</evidence>
<evidence type="ECO:0000256" key="2">
    <source>
        <dbReference type="ARBA" id="ARBA00022748"/>
    </source>
</evidence>
<dbReference type="PROSITE" id="PS51352">
    <property type="entry name" value="THIOREDOXIN_2"/>
    <property type="match status" value="1"/>
</dbReference>
<evidence type="ECO:0000256" key="1">
    <source>
        <dbReference type="ARBA" id="ARBA00004196"/>
    </source>
</evidence>
<gene>
    <name evidence="6" type="ORF">HU137_11855</name>
</gene>
<reference evidence="6 7" key="1">
    <citation type="submission" date="2020-07" db="EMBL/GenBank/DDBJ databases">
        <title>Moheibacter lacus sp. nov., a member of the family Flavobacteriaceae isolated from freshwater lake sediment.</title>
        <authorList>
            <person name="Liu Y."/>
        </authorList>
    </citation>
    <scope>NUCLEOTIDE SEQUENCE [LARGE SCALE GENOMIC DNA]</scope>
    <source>
        <strain evidence="6 7">BDHS18</strain>
    </source>
</reference>
<protein>
    <submittedName>
        <fullName evidence="6">Redoxin domain-containing protein</fullName>
    </submittedName>
</protein>
<dbReference type="Pfam" id="PF00578">
    <property type="entry name" value="AhpC-TSA"/>
    <property type="match status" value="1"/>
</dbReference>
<dbReference type="EMBL" id="JACDZE010000004">
    <property type="protein sequence ID" value="MBA5630469.1"/>
    <property type="molecule type" value="Genomic_DNA"/>
</dbReference>
<name>A0A838ZU69_9FLAO</name>
<sequence>MPFKTIPLLFFVFIFIQCDSKKEEISIGEITERSPEEIASIVDYAPSFQLASIDGSQVGLEDLKGKYLYVDIWATWCRPCLQQLPAMKELEEKYRDQNIEFVSISIDSDRDKGKWQKMVRDKQMAGVQLFAGKGTSFQRDYEISSIPKFLIIGKDGEILNENPPRPMDHVTGQVNQELVAILDGLLKNEI</sequence>
<dbReference type="CDD" id="cd02966">
    <property type="entry name" value="TlpA_like_family"/>
    <property type="match status" value="1"/>
</dbReference>
<comment type="caution">
    <text evidence="6">The sequence shown here is derived from an EMBL/GenBank/DDBJ whole genome shotgun (WGS) entry which is preliminary data.</text>
</comment>
<dbReference type="SUPFAM" id="SSF52833">
    <property type="entry name" value="Thioredoxin-like"/>
    <property type="match status" value="1"/>
</dbReference>
<proteinExistence type="predicted"/>
<dbReference type="Gene3D" id="3.40.30.10">
    <property type="entry name" value="Glutaredoxin"/>
    <property type="match status" value="1"/>
</dbReference>
<evidence type="ECO:0000256" key="4">
    <source>
        <dbReference type="ARBA" id="ARBA00023284"/>
    </source>
</evidence>
<dbReference type="PANTHER" id="PTHR42852">
    <property type="entry name" value="THIOL:DISULFIDE INTERCHANGE PROTEIN DSBE"/>
    <property type="match status" value="1"/>
</dbReference>
<organism evidence="6 7">
    <name type="scientific">Moheibacter lacus</name>
    <dbReference type="NCBI Taxonomy" id="2745851"/>
    <lineage>
        <taxon>Bacteria</taxon>
        <taxon>Pseudomonadati</taxon>
        <taxon>Bacteroidota</taxon>
        <taxon>Flavobacteriia</taxon>
        <taxon>Flavobacteriales</taxon>
        <taxon>Weeksellaceae</taxon>
        <taxon>Moheibacter</taxon>
    </lineage>
</organism>
<keyword evidence="2" id="KW-0201">Cytochrome c-type biogenesis</keyword>
<evidence type="ECO:0000259" key="5">
    <source>
        <dbReference type="PROSITE" id="PS51352"/>
    </source>
</evidence>
<dbReference type="InterPro" id="IPR036249">
    <property type="entry name" value="Thioredoxin-like_sf"/>
</dbReference>
<dbReference type="InterPro" id="IPR050553">
    <property type="entry name" value="Thioredoxin_ResA/DsbE_sf"/>
</dbReference>
<dbReference type="PANTHER" id="PTHR42852:SF6">
    <property type="entry name" value="THIOL:DISULFIDE INTERCHANGE PROTEIN DSBE"/>
    <property type="match status" value="1"/>
</dbReference>
<dbReference type="Proteomes" id="UP000552241">
    <property type="component" value="Unassembled WGS sequence"/>
</dbReference>